<protein>
    <submittedName>
        <fullName evidence="6">Heptaprenyl diphosphate synthase component 2</fullName>
        <ecNumber evidence="6">2.5.1.30</ecNumber>
    </submittedName>
</protein>
<dbReference type="InterPro" id="IPR008949">
    <property type="entry name" value="Isoprenoid_synthase_dom_sf"/>
</dbReference>
<dbReference type="Pfam" id="PF00348">
    <property type="entry name" value="polyprenyl_synt"/>
    <property type="match status" value="1"/>
</dbReference>
<evidence type="ECO:0000313" key="6">
    <source>
        <dbReference type="EMBL" id="MPN61453.1"/>
    </source>
</evidence>
<dbReference type="SUPFAM" id="SSF48576">
    <property type="entry name" value="Terpenoid synthases"/>
    <property type="match status" value="1"/>
</dbReference>
<comment type="similarity">
    <text evidence="2">Belongs to the FPP/GGPP synthase family.</text>
</comment>
<organism evidence="6">
    <name type="scientific">bioreactor metagenome</name>
    <dbReference type="NCBI Taxonomy" id="1076179"/>
    <lineage>
        <taxon>unclassified sequences</taxon>
        <taxon>metagenomes</taxon>
        <taxon>ecological metagenomes</taxon>
    </lineage>
</organism>
<proteinExistence type="inferred from homology"/>
<evidence type="ECO:0000256" key="4">
    <source>
        <dbReference type="ARBA" id="ARBA00022723"/>
    </source>
</evidence>
<dbReference type="PANTHER" id="PTHR12001:SF69">
    <property type="entry name" value="ALL TRANS-POLYPRENYL-DIPHOSPHATE SYNTHASE PDSS1"/>
    <property type="match status" value="1"/>
</dbReference>
<sequence length="121" mass="13532">MYLGYAYQIIDDLLDFTGDEGKTGKPVGADLINGNLTLPMIYLLNNPLYGPWAREMLQDKLTPQGLHKIIQALISSEALDEAFSAARRCVETALSYLEKIPACSSKTFLKDTAYQVLYRTH</sequence>
<dbReference type="EMBL" id="VSSQ01138093">
    <property type="protein sequence ID" value="MPN61453.1"/>
    <property type="molecule type" value="Genomic_DNA"/>
</dbReference>
<comment type="cofactor">
    <cofactor evidence="1">
        <name>Mg(2+)</name>
        <dbReference type="ChEBI" id="CHEBI:18420"/>
    </cofactor>
</comment>
<dbReference type="InterPro" id="IPR033749">
    <property type="entry name" value="Polyprenyl_synt_CS"/>
</dbReference>
<evidence type="ECO:0000256" key="3">
    <source>
        <dbReference type="ARBA" id="ARBA00022679"/>
    </source>
</evidence>
<keyword evidence="5" id="KW-0460">Magnesium</keyword>
<keyword evidence="3 6" id="KW-0808">Transferase</keyword>
<dbReference type="GO" id="GO:0046872">
    <property type="term" value="F:metal ion binding"/>
    <property type="evidence" value="ECO:0007669"/>
    <property type="project" value="UniProtKB-KW"/>
</dbReference>
<accession>A0A645JPE1</accession>
<dbReference type="InterPro" id="IPR000092">
    <property type="entry name" value="Polyprenyl_synt"/>
</dbReference>
<keyword evidence="4" id="KW-0479">Metal-binding</keyword>
<name>A0A645JPE1_9ZZZZ</name>
<evidence type="ECO:0000256" key="5">
    <source>
        <dbReference type="ARBA" id="ARBA00022842"/>
    </source>
</evidence>
<reference evidence="6" key="1">
    <citation type="submission" date="2019-08" db="EMBL/GenBank/DDBJ databases">
        <authorList>
            <person name="Kucharzyk K."/>
            <person name="Murdoch R.W."/>
            <person name="Higgins S."/>
            <person name="Loffler F."/>
        </authorList>
    </citation>
    <scope>NUCLEOTIDE SEQUENCE</scope>
</reference>
<dbReference type="GO" id="GO:0000010">
    <property type="term" value="F:heptaprenyl diphosphate synthase activity"/>
    <property type="evidence" value="ECO:0007669"/>
    <property type="project" value="UniProtKB-EC"/>
</dbReference>
<gene>
    <name evidence="6" type="primary">hepT_15</name>
    <name evidence="6" type="ORF">SDC9_209190</name>
</gene>
<dbReference type="PROSITE" id="PS00444">
    <property type="entry name" value="POLYPRENYL_SYNTHASE_2"/>
    <property type="match status" value="1"/>
</dbReference>
<dbReference type="GO" id="GO:0008299">
    <property type="term" value="P:isoprenoid biosynthetic process"/>
    <property type="evidence" value="ECO:0007669"/>
    <property type="project" value="InterPro"/>
</dbReference>
<dbReference type="AlphaFoldDB" id="A0A645JPE1"/>
<evidence type="ECO:0000256" key="1">
    <source>
        <dbReference type="ARBA" id="ARBA00001946"/>
    </source>
</evidence>
<dbReference type="PANTHER" id="PTHR12001">
    <property type="entry name" value="GERANYLGERANYL PYROPHOSPHATE SYNTHASE"/>
    <property type="match status" value="1"/>
</dbReference>
<dbReference type="EC" id="2.5.1.30" evidence="6"/>
<evidence type="ECO:0000256" key="2">
    <source>
        <dbReference type="ARBA" id="ARBA00006706"/>
    </source>
</evidence>
<comment type="caution">
    <text evidence="6">The sequence shown here is derived from an EMBL/GenBank/DDBJ whole genome shotgun (WGS) entry which is preliminary data.</text>
</comment>
<dbReference type="Gene3D" id="1.10.600.10">
    <property type="entry name" value="Farnesyl Diphosphate Synthase"/>
    <property type="match status" value="1"/>
</dbReference>